<protein>
    <submittedName>
        <fullName evidence="3">Universal stress protein</fullName>
    </submittedName>
</protein>
<accession>A0A1Q5Q4N7</accession>
<reference evidence="4" key="1">
    <citation type="submission" date="2016-12" db="EMBL/GenBank/DDBJ databases">
        <authorList>
            <person name="Meng X."/>
        </authorList>
    </citation>
    <scope>NUCLEOTIDE SEQUENCE [LARGE SCALE GENOMIC DNA]</scope>
    <source>
        <strain evidence="4">DSM 19116</strain>
    </source>
</reference>
<feature type="domain" description="UspA" evidence="2">
    <location>
        <begin position="153"/>
        <end position="292"/>
    </location>
</feature>
<evidence type="ECO:0000313" key="4">
    <source>
        <dbReference type="Proteomes" id="UP000185628"/>
    </source>
</evidence>
<dbReference type="PANTHER" id="PTHR46268">
    <property type="entry name" value="STRESS RESPONSE PROTEIN NHAX"/>
    <property type="match status" value="1"/>
</dbReference>
<dbReference type="EMBL" id="MQVR01000008">
    <property type="protein sequence ID" value="OKL54753.1"/>
    <property type="molecule type" value="Genomic_DNA"/>
</dbReference>
<dbReference type="PANTHER" id="PTHR46268:SF6">
    <property type="entry name" value="UNIVERSAL STRESS PROTEIN UP12"/>
    <property type="match status" value="1"/>
</dbReference>
<dbReference type="RefSeq" id="WP_073715800.1">
    <property type="nucleotide sequence ID" value="NZ_MQVR01000008.1"/>
</dbReference>
<keyword evidence="4" id="KW-1185">Reference proteome</keyword>
<dbReference type="AlphaFoldDB" id="A0A1Q5Q4N7"/>
<dbReference type="InterPro" id="IPR006016">
    <property type="entry name" value="UspA"/>
</dbReference>
<dbReference type="CDD" id="cd00293">
    <property type="entry name" value="USP-like"/>
    <property type="match status" value="1"/>
</dbReference>
<proteinExistence type="inferred from homology"/>
<dbReference type="OrthoDB" id="267918at2"/>
<dbReference type="SUPFAM" id="SSF52402">
    <property type="entry name" value="Adenine nucleotide alpha hydrolases-like"/>
    <property type="match status" value="2"/>
</dbReference>
<dbReference type="STRING" id="208480.SAMN02910418_01113"/>
<comment type="similarity">
    <text evidence="1">Belongs to the universal stress protein A family.</text>
</comment>
<dbReference type="PRINTS" id="PR01438">
    <property type="entry name" value="UNVRSLSTRESS"/>
</dbReference>
<dbReference type="InterPro" id="IPR006015">
    <property type="entry name" value="Universal_stress_UspA"/>
</dbReference>
<evidence type="ECO:0000313" key="3">
    <source>
        <dbReference type="EMBL" id="OKL54753.1"/>
    </source>
</evidence>
<sequence length="309" mass="32225">MTHEPVVLVGVDGSPAALGAVDWAVAHAKRLGWRLHIVCAYALPSFPATSIDGGYAALDDTQIHNGAQQVLHEAVQRAGDGLEVTSALENGDPTAVLVELSKQAGLVVIGSHKGSGFTDRLLGAVSSALPAHSHCPTIVVPLREEGKEPLIPIRRIVVGVDGSESAKGALHQAVREASLWEAEITAIAAVAIASAAGTLAWMPATVDRDRILADVREGLDVAIEGATAGFPEVRVRRHALDGNAAALLAEFSTAVDLVVVGTRGRGGFAGLMLGSTSQALLQHSVCPVMVVPSKFDAEERSPTELWQHR</sequence>
<gene>
    <name evidence="3" type="ORF">BSZ39_02395</name>
</gene>
<organism evidence="3 4">
    <name type="scientific">Bowdeniella nasicola</name>
    <dbReference type="NCBI Taxonomy" id="208480"/>
    <lineage>
        <taxon>Bacteria</taxon>
        <taxon>Bacillati</taxon>
        <taxon>Actinomycetota</taxon>
        <taxon>Actinomycetes</taxon>
        <taxon>Actinomycetales</taxon>
        <taxon>Actinomycetaceae</taxon>
        <taxon>Bowdeniella</taxon>
    </lineage>
</organism>
<feature type="domain" description="UspA" evidence="2">
    <location>
        <begin position="7"/>
        <end position="141"/>
    </location>
</feature>
<evidence type="ECO:0000256" key="1">
    <source>
        <dbReference type="ARBA" id="ARBA00008791"/>
    </source>
</evidence>
<evidence type="ECO:0000259" key="2">
    <source>
        <dbReference type="Pfam" id="PF00582"/>
    </source>
</evidence>
<dbReference type="Gene3D" id="3.40.50.620">
    <property type="entry name" value="HUPs"/>
    <property type="match status" value="2"/>
</dbReference>
<dbReference type="Proteomes" id="UP000185628">
    <property type="component" value="Unassembled WGS sequence"/>
</dbReference>
<dbReference type="InterPro" id="IPR014729">
    <property type="entry name" value="Rossmann-like_a/b/a_fold"/>
</dbReference>
<dbReference type="Pfam" id="PF00582">
    <property type="entry name" value="Usp"/>
    <property type="match status" value="2"/>
</dbReference>
<name>A0A1Q5Q4N7_9ACTO</name>
<comment type="caution">
    <text evidence="3">The sequence shown here is derived from an EMBL/GenBank/DDBJ whole genome shotgun (WGS) entry which is preliminary data.</text>
</comment>